<protein>
    <submittedName>
        <fullName evidence="2">Uncharacterized protein</fullName>
    </submittedName>
</protein>
<dbReference type="Proteomes" id="UP000199213">
    <property type="component" value="Unassembled WGS sequence"/>
</dbReference>
<accession>A0A1G8YA68</accession>
<proteinExistence type="predicted"/>
<dbReference type="EMBL" id="FNFM01000003">
    <property type="protein sequence ID" value="SDJ99284.1"/>
    <property type="molecule type" value="Genomic_DNA"/>
</dbReference>
<keyword evidence="3" id="KW-1185">Reference proteome</keyword>
<feature type="region of interest" description="Disordered" evidence="1">
    <location>
        <begin position="27"/>
        <end position="56"/>
    </location>
</feature>
<evidence type="ECO:0000313" key="3">
    <source>
        <dbReference type="Proteomes" id="UP000199213"/>
    </source>
</evidence>
<sequence length="81" mass="9292">MVDAFCSRHHLSRARRPRITRAVVLPQQVDHPRMAEVTRPEPHQHDPHPDTFDDRYPALSTGYECAVVRFPESDTADESGE</sequence>
<evidence type="ECO:0000256" key="1">
    <source>
        <dbReference type="SAM" id="MobiDB-lite"/>
    </source>
</evidence>
<name>A0A1G8YA68_ACTMZ</name>
<evidence type="ECO:0000313" key="2">
    <source>
        <dbReference type="EMBL" id="SDJ99284.1"/>
    </source>
</evidence>
<feature type="compositionally biased region" description="Basic and acidic residues" evidence="1">
    <location>
        <begin position="30"/>
        <end position="56"/>
    </location>
</feature>
<gene>
    <name evidence="2" type="ORF">SAMN04487820_103323</name>
</gene>
<reference evidence="3" key="1">
    <citation type="submission" date="2016-10" db="EMBL/GenBank/DDBJ databases">
        <authorList>
            <person name="Varghese N."/>
            <person name="Submissions S."/>
        </authorList>
    </citation>
    <scope>NUCLEOTIDE SEQUENCE [LARGE SCALE GENOMIC DNA]</scope>
    <source>
        <strain evidence="3">DSM 45460</strain>
    </source>
</reference>
<organism evidence="2 3">
    <name type="scientific">Actinopolyspora mzabensis</name>
    <dbReference type="NCBI Taxonomy" id="995066"/>
    <lineage>
        <taxon>Bacteria</taxon>
        <taxon>Bacillati</taxon>
        <taxon>Actinomycetota</taxon>
        <taxon>Actinomycetes</taxon>
        <taxon>Actinopolysporales</taxon>
        <taxon>Actinopolysporaceae</taxon>
        <taxon>Actinopolyspora</taxon>
    </lineage>
</organism>
<dbReference type="AlphaFoldDB" id="A0A1G8YA68"/>